<comment type="caution">
    <text evidence="8">The sequence shown here is derived from an EMBL/GenBank/DDBJ whole genome shotgun (WGS) entry which is preliminary data.</text>
</comment>
<evidence type="ECO:0000259" key="7">
    <source>
        <dbReference type="Pfam" id="PF09349"/>
    </source>
</evidence>
<dbReference type="GO" id="GO:0019628">
    <property type="term" value="P:urate catabolic process"/>
    <property type="evidence" value="ECO:0007669"/>
    <property type="project" value="UniProtKB-UniPathway"/>
</dbReference>
<dbReference type="Gene3D" id="1.10.3330.10">
    <property type="entry name" value="Oxo-4-hydroxy-4-carboxy-5-ureidoimidazoline decarboxylase"/>
    <property type="match status" value="1"/>
</dbReference>
<dbReference type="SUPFAM" id="SSF158694">
    <property type="entry name" value="UraD-Like"/>
    <property type="match status" value="1"/>
</dbReference>
<sequence>MNTATKPLLYLEKEHFIKSLQDIYEHSQWVAEALFIQKESLKADTTPLHDLIQNTMQHIVNAASDETKLALLQAHPDLAGKAALAGELTHASTNEQAGAGLDQCSEQELAEFTQLNDQYRAKFGFPFIMAVKGATKEQILAGFRSRLPNDRDTEFERALAEVHKIAGFRLNEFPDHFWQR</sequence>
<dbReference type="Pfam" id="PF09349">
    <property type="entry name" value="OHCU_decarbox"/>
    <property type="match status" value="1"/>
</dbReference>
<dbReference type="OrthoDB" id="9800909at2"/>
<comment type="catalytic activity">
    <reaction evidence="1">
        <text>5-hydroxy-2-oxo-4-ureido-2,5-dihydro-1H-imidazole-5-carboxylate + H(+) = (S)-allantoin + CO2</text>
        <dbReference type="Rhea" id="RHEA:26301"/>
        <dbReference type="ChEBI" id="CHEBI:15378"/>
        <dbReference type="ChEBI" id="CHEBI:15678"/>
        <dbReference type="ChEBI" id="CHEBI:16526"/>
        <dbReference type="ChEBI" id="CHEBI:58639"/>
        <dbReference type="EC" id="4.1.1.97"/>
    </reaction>
</comment>
<dbReference type="UniPathway" id="UPA00394">
    <property type="reaction ID" value="UER00652"/>
</dbReference>
<dbReference type="PANTHER" id="PTHR43466">
    <property type="entry name" value="2-OXO-4-HYDROXY-4-CARBOXY-5-UREIDOIMIDAZOLINE DECARBOXYLASE-RELATED"/>
    <property type="match status" value="1"/>
</dbReference>
<dbReference type="PANTHER" id="PTHR43466:SF1">
    <property type="entry name" value="2-OXO-4-HYDROXY-4-CARBOXY-5-UREIDOIMIDAZOLINE DECARBOXYLASE-RELATED"/>
    <property type="match status" value="1"/>
</dbReference>
<dbReference type="GO" id="GO:0000255">
    <property type="term" value="P:allantoin metabolic process"/>
    <property type="evidence" value="ECO:0007669"/>
    <property type="project" value="InterPro"/>
</dbReference>
<dbReference type="InterPro" id="IPR017580">
    <property type="entry name" value="OHCU_decarboxylase-1"/>
</dbReference>
<evidence type="ECO:0000256" key="5">
    <source>
        <dbReference type="ARBA" id="ARBA00022793"/>
    </source>
</evidence>
<evidence type="ECO:0000256" key="6">
    <source>
        <dbReference type="ARBA" id="ARBA00023239"/>
    </source>
</evidence>
<dbReference type="EMBL" id="QKRA01000002">
    <property type="protein sequence ID" value="RDL45162.1"/>
    <property type="molecule type" value="Genomic_DNA"/>
</dbReference>
<evidence type="ECO:0000313" key="9">
    <source>
        <dbReference type="Proteomes" id="UP000254326"/>
    </source>
</evidence>
<keyword evidence="4" id="KW-0659">Purine metabolism</keyword>
<organism evidence="8 9">
    <name type="scientific">Marinomonas piezotolerans</name>
    <dbReference type="NCBI Taxonomy" id="2213058"/>
    <lineage>
        <taxon>Bacteria</taxon>
        <taxon>Pseudomonadati</taxon>
        <taxon>Pseudomonadota</taxon>
        <taxon>Gammaproteobacteria</taxon>
        <taxon>Oceanospirillales</taxon>
        <taxon>Oceanospirillaceae</taxon>
        <taxon>Marinomonas</taxon>
    </lineage>
</organism>
<dbReference type="InterPro" id="IPR018020">
    <property type="entry name" value="OHCU_decarboxylase"/>
</dbReference>
<dbReference type="GO" id="GO:0006144">
    <property type="term" value="P:purine nucleobase metabolic process"/>
    <property type="evidence" value="ECO:0007669"/>
    <property type="project" value="UniProtKB-KW"/>
</dbReference>
<dbReference type="GO" id="GO:0051997">
    <property type="term" value="F:2-oxo-4-hydroxy-4-carboxy-5-ureidoimidazoline decarboxylase activity"/>
    <property type="evidence" value="ECO:0007669"/>
    <property type="project" value="UniProtKB-EC"/>
</dbReference>
<keyword evidence="9" id="KW-1185">Reference proteome</keyword>
<dbReference type="RefSeq" id="WP_115467196.1">
    <property type="nucleotide sequence ID" value="NZ_QKRA01000002.1"/>
</dbReference>
<dbReference type="EC" id="4.1.1.97" evidence="3"/>
<dbReference type="Proteomes" id="UP000254326">
    <property type="component" value="Unassembled WGS sequence"/>
</dbReference>
<comment type="pathway">
    <text evidence="2">Purine metabolism; urate degradation; (S)-allantoin from urate: step 3/3.</text>
</comment>
<dbReference type="NCBIfam" id="TIGR03164">
    <property type="entry name" value="UHCUDC"/>
    <property type="match status" value="1"/>
</dbReference>
<name>A0A370UBK3_9GAMM</name>
<evidence type="ECO:0000313" key="8">
    <source>
        <dbReference type="EMBL" id="RDL45162.1"/>
    </source>
</evidence>
<accession>A0A370UBK3</accession>
<proteinExistence type="predicted"/>
<keyword evidence="6" id="KW-0456">Lyase</keyword>
<evidence type="ECO:0000256" key="4">
    <source>
        <dbReference type="ARBA" id="ARBA00022631"/>
    </source>
</evidence>
<evidence type="ECO:0000256" key="1">
    <source>
        <dbReference type="ARBA" id="ARBA00001163"/>
    </source>
</evidence>
<keyword evidence="5" id="KW-0210">Decarboxylase</keyword>
<evidence type="ECO:0000256" key="3">
    <source>
        <dbReference type="ARBA" id="ARBA00012257"/>
    </source>
</evidence>
<reference evidence="8 9" key="1">
    <citation type="submission" date="2018-06" db="EMBL/GenBank/DDBJ databases">
        <title>Marinomonas sp. YLB-05 draft genome sequence.</title>
        <authorList>
            <person name="Yu L."/>
            <person name="Tang X."/>
        </authorList>
    </citation>
    <scope>NUCLEOTIDE SEQUENCE [LARGE SCALE GENOMIC DNA]</scope>
    <source>
        <strain evidence="8 9">YLB-05</strain>
    </source>
</reference>
<evidence type="ECO:0000256" key="2">
    <source>
        <dbReference type="ARBA" id="ARBA00004754"/>
    </source>
</evidence>
<feature type="domain" description="Oxo-4-hydroxy-4-carboxy-5-ureidoimidazoline decarboxylase" evidence="7">
    <location>
        <begin position="11"/>
        <end position="171"/>
    </location>
</feature>
<gene>
    <name evidence="8" type="primary">uraD</name>
    <name evidence="8" type="ORF">DN730_05995</name>
</gene>
<protein>
    <recommendedName>
        <fullName evidence="3">2-oxo-4-hydroxy-4-carboxy-5-ureidoimidazoline decarboxylase</fullName>
        <ecNumber evidence="3">4.1.1.97</ecNumber>
    </recommendedName>
</protein>
<dbReference type="AlphaFoldDB" id="A0A370UBK3"/>
<dbReference type="InterPro" id="IPR036778">
    <property type="entry name" value="OHCU_decarboxylase_sf"/>
</dbReference>